<keyword evidence="5" id="KW-1185">Reference proteome</keyword>
<name>R4KTL2_9FIRM</name>
<dbReference type="Pfam" id="PF00753">
    <property type="entry name" value="Lactamase_B"/>
    <property type="match status" value="1"/>
</dbReference>
<organism evidence="4 5">
    <name type="scientific">Desulfoscipio gibsoniae DSM 7213</name>
    <dbReference type="NCBI Taxonomy" id="767817"/>
    <lineage>
        <taxon>Bacteria</taxon>
        <taxon>Bacillati</taxon>
        <taxon>Bacillota</taxon>
        <taxon>Clostridia</taxon>
        <taxon>Eubacteriales</taxon>
        <taxon>Desulfallaceae</taxon>
        <taxon>Desulfoscipio</taxon>
    </lineage>
</organism>
<protein>
    <submittedName>
        <fullName evidence="4">Putative exonuclease of the beta-lactamase fold involved in RNA processing</fullName>
    </submittedName>
</protein>
<dbReference type="InterPro" id="IPR011108">
    <property type="entry name" value="RMMBL"/>
</dbReference>
<keyword evidence="1" id="KW-0378">Hydrolase</keyword>
<evidence type="ECO:0000313" key="4">
    <source>
        <dbReference type="EMBL" id="AGL02951.1"/>
    </source>
</evidence>
<dbReference type="SMART" id="SM00849">
    <property type="entry name" value="Lactamase_B"/>
    <property type="match status" value="1"/>
</dbReference>
<dbReference type="InterPro" id="IPR022712">
    <property type="entry name" value="Beta_Casp"/>
</dbReference>
<dbReference type="Proteomes" id="UP000013520">
    <property type="component" value="Chromosome"/>
</dbReference>
<accession>R4KTL2</accession>
<dbReference type="Gene3D" id="3.40.50.10890">
    <property type="match status" value="1"/>
</dbReference>
<proteinExistence type="predicted"/>
<dbReference type="SMART" id="SM01027">
    <property type="entry name" value="Beta-Casp"/>
    <property type="match status" value="1"/>
</dbReference>
<dbReference type="STRING" id="767817.Desgi_3628"/>
<dbReference type="PANTHER" id="PTHR11203:SF37">
    <property type="entry name" value="INTEGRATOR COMPLEX SUBUNIT 11"/>
    <property type="match status" value="1"/>
</dbReference>
<keyword evidence="4" id="KW-0269">Exonuclease</keyword>
<evidence type="ECO:0000313" key="5">
    <source>
        <dbReference type="Proteomes" id="UP000013520"/>
    </source>
</evidence>
<evidence type="ECO:0000259" key="2">
    <source>
        <dbReference type="SMART" id="SM00849"/>
    </source>
</evidence>
<evidence type="ECO:0000259" key="3">
    <source>
        <dbReference type="SMART" id="SM01027"/>
    </source>
</evidence>
<dbReference type="eggNOG" id="COG1236">
    <property type="taxonomic scope" value="Bacteria"/>
</dbReference>
<dbReference type="InterPro" id="IPR036866">
    <property type="entry name" value="RibonucZ/Hydroxyglut_hydro"/>
</dbReference>
<dbReference type="Pfam" id="PF10996">
    <property type="entry name" value="Beta-Casp"/>
    <property type="match status" value="1"/>
</dbReference>
<keyword evidence="4" id="KW-0540">Nuclease</keyword>
<dbReference type="PANTHER" id="PTHR11203">
    <property type="entry name" value="CLEAVAGE AND POLYADENYLATION SPECIFICITY FACTOR FAMILY MEMBER"/>
    <property type="match status" value="1"/>
</dbReference>
<dbReference type="KEGG" id="dgi:Desgi_3628"/>
<dbReference type="PROSITE" id="PS51257">
    <property type="entry name" value="PROKAR_LIPOPROTEIN"/>
    <property type="match status" value="1"/>
</dbReference>
<dbReference type="EMBL" id="CP003273">
    <property type="protein sequence ID" value="AGL02951.1"/>
    <property type="molecule type" value="Genomic_DNA"/>
</dbReference>
<dbReference type="OrthoDB" id="9803916at2"/>
<feature type="domain" description="Metallo-beta-lactamase" evidence="2">
    <location>
        <begin position="13"/>
        <end position="248"/>
    </location>
</feature>
<gene>
    <name evidence="4" type="ORF">Desgi_3628</name>
</gene>
<dbReference type="GO" id="GO:0004527">
    <property type="term" value="F:exonuclease activity"/>
    <property type="evidence" value="ECO:0007669"/>
    <property type="project" value="UniProtKB-KW"/>
</dbReference>
<dbReference type="AlphaFoldDB" id="R4KTL2"/>
<dbReference type="SUPFAM" id="SSF56281">
    <property type="entry name" value="Metallo-hydrolase/oxidoreductase"/>
    <property type="match status" value="1"/>
</dbReference>
<dbReference type="Gene3D" id="3.60.15.10">
    <property type="entry name" value="Ribonuclease Z/Hydroxyacylglutathione hydrolase-like"/>
    <property type="match status" value="1"/>
</dbReference>
<dbReference type="Pfam" id="PF07521">
    <property type="entry name" value="RMMBL"/>
    <property type="match status" value="1"/>
</dbReference>
<dbReference type="InterPro" id="IPR050698">
    <property type="entry name" value="MBL"/>
</dbReference>
<dbReference type="InterPro" id="IPR001279">
    <property type="entry name" value="Metallo-B-lactamas"/>
</dbReference>
<dbReference type="GO" id="GO:0004521">
    <property type="term" value="F:RNA endonuclease activity"/>
    <property type="evidence" value="ECO:0007669"/>
    <property type="project" value="TreeGrafter"/>
</dbReference>
<dbReference type="RefSeq" id="WP_006520342.1">
    <property type="nucleotide sequence ID" value="NC_021184.1"/>
</dbReference>
<dbReference type="HOGENOM" id="CLU_009673_5_2_9"/>
<evidence type="ECO:0000256" key="1">
    <source>
        <dbReference type="ARBA" id="ARBA00022801"/>
    </source>
</evidence>
<dbReference type="CDD" id="cd16295">
    <property type="entry name" value="TTHA0252-CPSF-like_MBL-fold"/>
    <property type="match status" value="1"/>
</dbReference>
<reference evidence="4 5" key="1">
    <citation type="submission" date="2012-01" db="EMBL/GenBank/DDBJ databases">
        <title>Complete sequence of Desulfotomaculum gibsoniae DSM 7213.</title>
        <authorList>
            <consortium name="US DOE Joint Genome Institute"/>
            <person name="Lucas S."/>
            <person name="Han J."/>
            <person name="Lapidus A."/>
            <person name="Cheng J.-F."/>
            <person name="Goodwin L."/>
            <person name="Pitluck S."/>
            <person name="Peters L."/>
            <person name="Ovchinnikova G."/>
            <person name="Teshima H."/>
            <person name="Detter J.C."/>
            <person name="Han C."/>
            <person name="Tapia R."/>
            <person name="Land M."/>
            <person name="Hauser L."/>
            <person name="Kyrpides N."/>
            <person name="Ivanova N."/>
            <person name="Pagani I."/>
            <person name="Parshina S."/>
            <person name="Plugge C."/>
            <person name="Muyzer G."/>
            <person name="Kuever J."/>
            <person name="Ivanova A."/>
            <person name="Nazina T."/>
            <person name="Klenk H.-P."/>
            <person name="Brambilla E."/>
            <person name="Spring S."/>
            <person name="Stams A.F."/>
            <person name="Woyke T."/>
        </authorList>
    </citation>
    <scope>NUCLEOTIDE SEQUENCE [LARGE SCALE GENOMIC DNA]</scope>
    <source>
        <strain evidence="4 5">DSM 7213</strain>
    </source>
</reference>
<feature type="domain" description="Beta-Casp" evidence="3">
    <location>
        <begin position="253"/>
        <end position="378"/>
    </location>
</feature>
<sequence>MRITFYGAAQTVTGSCHLVEAANKKIMIDCGMFQGHRLSRERNYLPFSVIPQTVDYLLITHAHIDHSGLVPKLYKHGFRGRALATGATVDLLEVLLPDSGHIQEMEVARLNRKAMRAGKKLLDPIYTAEDAFDCVKKIEQAKYNQIISLDENIKVRFVDAGHILGSSILELWVREGTKQTKLVFSGDLGSVGKPFVKDPAVIEEADYLVMECTYGDRLHRDKENRLEKLRTVIKETYDKGGNLIIPAFAVERTQDLLYDINLLLVKGQLPPIQVYIDSPMAVAATEVFKRHYEHFDQETSRLISEGENPLTMSVLQLSRTVEESRALNEIQGGAIILSASGMCDAGRIKHHLKHNLWRPESTVLFVGYQAPGTKGQRLLSGVPSIRIHGEEVAVRADIRSIDGYSSHADQQELLDWMNAYKQKPGRVLLVHGDPEALAVMEKLAPEKTGIDAYAPAWQETIELTPGVVFSAEELQRAYHAVAARMDGFMQSTPSRSDLEQVMEQFKQLEFLLDKVSKTGQ</sequence>